<sequence>MPITQNPEYLKIVEENHSLKSSLAELRAEFEAFRRSVSRNNTNSRTQADTNRQLIIATAHTQAETISPTTTLGQVARNGERLFAEIHTLKRHVNDCIASVRAGHHKRPGAPTRGRNESQEAQSSRGGMWLTTMVLCFIMLLLISITLIAVVYLVTIEAPSTAEEVEFPVVSGSPPAGEDVPVPIAEPPTTSTMPAPVVTTSPTTPTMSPTAPTARTTAPTAVPAEPPTAPTVTSAKPSVRLSSAATPAAHLTLTWHTTTPTRCAGGGDWAPLRQGPTPAEDMDVVGVEGETISPEEYEDPGWMAAHTRRKSRTKERSSNVSYKDFIGGVGSSIGDSLRNAGETHRLATRRNSWRKHGTPAPRQPQLPEEDYKVVIRPRGGFDTMQSSAIIKDGVLRVFGAAAYITAPDNTSKGVIRGIPDYDAPEDIEESLVNRRNPTILHARRMGRTDLVVIVFESTYVPHYVYYRGAEYRCVLYRKKHELCTTCGRLGHRADVCPAPNTKHCRGYRMLNPTQDHQCYPRCSLCGKGHLTGDTQCREWFNTPMNNKGPSNRGTTPHPPNRTTKGTAQAMKPSVQDKTTRRRRGKLEREAVPAPSQDFPLRKGSTEDIASHGLQNPVPVPIEDEETGVTTKGDQQHQKNASRRRCKGELGRYGLLCSEGRE</sequence>
<organism evidence="1 2">
    <name type="scientific">Dermacentor silvarum</name>
    <name type="common">Tick</name>
    <dbReference type="NCBI Taxonomy" id="543639"/>
    <lineage>
        <taxon>Eukaryota</taxon>
        <taxon>Metazoa</taxon>
        <taxon>Ecdysozoa</taxon>
        <taxon>Arthropoda</taxon>
        <taxon>Chelicerata</taxon>
        <taxon>Arachnida</taxon>
        <taxon>Acari</taxon>
        <taxon>Parasitiformes</taxon>
        <taxon>Ixodida</taxon>
        <taxon>Ixodoidea</taxon>
        <taxon>Ixodidae</taxon>
        <taxon>Rhipicephalinae</taxon>
        <taxon>Dermacentor</taxon>
    </lineage>
</organism>
<proteinExistence type="predicted"/>
<dbReference type="Proteomes" id="UP000821865">
    <property type="component" value="Chromosome 4"/>
</dbReference>
<evidence type="ECO:0000313" key="2">
    <source>
        <dbReference type="Proteomes" id="UP000821865"/>
    </source>
</evidence>
<accession>A0ACB8CWZ3</accession>
<gene>
    <name evidence="1" type="ORF">HPB49_010882</name>
</gene>
<evidence type="ECO:0000313" key="1">
    <source>
        <dbReference type="EMBL" id="KAH7953653.1"/>
    </source>
</evidence>
<name>A0ACB8CWZ3_DERSI</name>
<comment type="caution">
    <text evidence="1">The sequence shown here is derived from an EMBL/GenBank/DDBJ whole genome shotgun (WGS) entry which is preliminary data.</text>
</comment>
<protein>
    <submittedName>
        <fullName evidence="1">Uncharacterized protein</fullName>
    </submittedName>
</protein>
<reference evidence="1" key="1">
    <citation type="submission" date="2020-05" db="EMBL/GenBank/DDBJ databases">
        <title>Large-scale comparative analyses of tick genomes elucidate their genetic diversity and vector capacities.</title>
        <authorList>
            <person name="Jia N."/>
            <person name="Wang J."/>
            <person name="Shi W."/>
            <person name="Du L."/>
            <person name="Sun Y."/>
            <person name="Zhan W."/>
            <person name="Jiang J."/>
            <person name="Wang Q."/>
            <person name="Zhang B."/>
            <person name="Ji P."/>
            <person name="Sakyi L.B."/>
            <person name="Cui X."/>
            <person name="Yuan T."/>
            <person name="Jiang B."/>
            <person name="Yang W."/>
            <person name="Lam T.T.-Y."/>
            <person name="Chang Q."/>
            <person name="Ding S."/>
            <person name="Wang X."/>
            <person name="Zhu J."/>
            <person name="Ruan X."/>
            <person name="Zhao L."/>
            <person name="Wei J."/>
            <person name="Que T."/>
            <person name="Du C."/>
            <person name="Cheng J."/>
            <person name="Dai P."/>
            <person name="Han X."/>
            <person name="Huang E."/>
            <person name="Gao Y."/>
            <person name="Liu J."/>
            <person name="Shao H."/>
            <person name="Ye R."/>
            <person name="Li L."/>
            <person name="Wei W."/>
            <person name="Wang X."/>
            <person name="Wang C."/>
            <person name="Yang T."/>
            <person name="Huo Q."/>
            <person name="Li W."/>
            <person name="Guo W."/>
            <person name="Chen H."/>
            <person name="Zhou L."/>
            <person name="Ni X."/>
            <person name="Tian J."/>
            <person name="Zhou Y."/>
            <person name="Sheng Y."/>
            <person name="Liu T."/>
            <person name="Pan Y."/>
            <person name="Xia L."/>
            <person name="Li J."/>
            <person name="Zhao F."/>
            <person name="Cao W."/>
        </authorList>
    </citation>
    <scope>NUCLEOTIDE SEQUENCE</scope>
    <source>
        <strain evidence="1">Dsil-2018</strain>
    </source>
</reference>
<dbReference type="EMBL" id="CM023473">
    <property type="protein sequence ID" value="KAH7953653.1"/>
    <property type="molecule type" value="Genomic_DNA"/>
</dbReference>
<keyword evidence="2" id="KW-1185">Reference proteome</keyword>